<keyword evidence="6" id="KW-1185">Reference proteome</keyword>
<dbReference type="EMBL" id="LWCA01000669">
    <property type="protein sequence ID" value="OAF67401.1"/>
    <property type="molecule type" value="Genomic_DNA"/>
</dbReference>
<dbReference type="OrthoDB" id="188186at2759"/>
<dbReference type="GO" id="GO:0006298">
    <property type="term" value="P:mismatch repair"/>
    <property type="evidence" value="ECO:0007669"/>
    <property type="project" value="TreeGrafter"/>
</dbReference>
<dbReference type="Gene3D" id="2.40.50.140">
    <property type="entry name" value="Nucleic acid-binding proteins"/>
    <property type="match status" value="1"/>
</dbReference>
<evidence type="ECO:0000256" key="3">
    <source>
        <dbReference type="ARBA" id="ARBA00023242"/>
    </source>
</evidence>
<dbReference type="InterPro" id="IPR013970">
    <property type="entry name" value="Rfa2"/>
</dbReference>
<evidence type="ECO:0000256" key="1">
    <source>
        <dbReference type="ARBA" id="ARBA00004123"/>
    </source>
</evidence>
<keyword evidence="4" id="KW-1133">Transmembrane helix</keyword>
<dbReference type="AlphaFoldDB" id="A0A177B191"/>
<feature type="transmembrane region" description="Helical" evidence="4">
    <location>
        <begin position="208"/>
        <end position="231"/>
    </location>
</feature>
<evidence type="ECO:0000256" key="2">
    <source>
        <dbReference type="ARBA" id="ARBA00009761"/>
    </source>
</evidence>
<comment type="subcellular location">
    <subcellularLocation>
        <location evidence="1">Nucleus</location>
    </subcellularLocation>
</comment>
<proteinExistence type="inferred from homology"/>
<feature type="transmembrane region" description="Helical" evidence="4">
    <location>
        <begin position="298"/>
        <end position="319"/>
    </location>
</feature>
<name>A0A177B191_9BILA</name>
<protein>
    <submittedName>
        <fullName evidence="5">Uncharacterized protein</fullName>
    </submittedName>
</protein>
<dbReference type="GO" id="GO:0035861">
    <property type="term" value="C:site of double-strand break"/>
    <property type="evidence" value="ECO:0007669"/>
    <property type="project" value="TreeGrafter"/>
</dbReference>
<comment type="caution">
    <text evidence="5">The sequence shown here is derived from an EMBL/GenBank/DDBJ whole genome shotgun (WGS) entry which is preliminary data.</text>
</comment>
<dbReference type="GO" id="GO:0006284">
    <property type="term" value="P:base-excision repair"/>
    <property type="evidence" value="ECO:0007669"/>
    <property type="project" value="TreeGrafter"/>
</dbReference>
<dbReference type="SUPFAM" id="SSF50249">
    <property type="entry name" value="Nucleic acid-binding proteins"/>
    <property type="match status" value="1"/>
</dbReference>
<dbReference type="PANTHER" id="PTHR15114">
    <property type="entry name" value="REPLICATION PROTEIN A3"/>
    <property type="match status" value="1"/>
</dbReference>
<reference evidence="5 6" key="1">
    <citation type="submission" date="2016-04" db="EMBL/GenBank/DDBJ databases">
        <title>The genome of Intoshia linei affirms orthonectids as highly simplified spiralians.</title>
        <authorList>
            <person name="Mikhailov K.V."/>
            <person name="Slusarev G.S."/>
            <person name="Nikitin M.A."/>
            <person name="Logacheva M.D."/>
            <person name="Penin A."/>
            <person name="Aleoshin V."/>
            <person name="Panchin Y.V."/>
        </authorList>
    </citation>
    <scope>NUCLEOTIDE SEQUENCE [LARGE SCALE GENOMIC DNA]</scope>
    <source>
        <strain evidence="5">Intl2013</strain>
        <tissue evidence="5">Whole animal</tissue>
    </source>
</reference>
<dbReference type="PANTHER" id="PTHR15114:SF1">
    <property type="entry name" value="REPLICATION PROTEIN A 14 KDA SUBUNIT"/>
    <property type="match status" value="1"/>
</dbReference>
<dbReference type="InterPro" id="IPR012340">
    <property type="entry name" value="NA-bd_OB-fold"/>
</dbReference>
<evidence type="ECO:0000313" key="6">
    <source>
        <dbReference type="Proteomes" id="UP000078046"/>
    </source>
</evidence>
<sequence length="340" mass="39053">MRINGADLNDFLHKNVTLIGTVQKTTLTSSDMSFKFTTLDDVLVTVIMENPKEMELEGIIEVIGQAQSNNQIKCTQILDNFNEATNSDFDSAKIVKTIKLMREMTSISRSYFSCFYNKTKSKFNKLTDEKIETKDLIQALKLDKGFEYMANPKMQQRNEYPVLQRVVNFATTSGWFYLFIVLVFTKIMMKLFYCATPESELVDFTAKLRFIIRTIPFVGLPHALASFYGFWQKKEEKAWKYHTVMLMWNMPHLGALLLASTHGSACFLNFLWVFEAVLFGVRILYFQGILSNCYCPSLLFTIQASGFMLLFSQVVQVYMMDIMLLSTIANQAIKVISSLV</sequence>
<dbReference type="GO" id="GO:0003684">
    <property type="term" value="F:damaged DNA binding"/>
    <property type="evidence" value="ECO:0007669"/>
    <property type="project" value="TreeGrafter"/>
</dbReference>
<dbReference type="GO" id="GO:0003697">
    <property type="term" value="F:single-stranded DNA binding"/>
    <property type="evidence" value="ECO:0007669"/>
    <property type="project" value="TreeGrafter"/>
</dbReference>
<organism evidence="5 6">
    <name type="scientific">Intoshia linei</name>
    <dbReference type="NCBI Taxonomy" id="1819745"/>
    <lineage>
        <taxon>Eukaryota</taxon>
        <taxon>Metazoa</taxon>
        <taxon>Spiralia</taxon>
        <taxon>Lophotrochozoa</taxon>
        <taxon>Mesozoa</taxon>
        <taxon>Orthonectida</taxon>
        <taxon>Rhopaluridae</taxon>
        <taxon>Intoshia</taxon>
    </lineage>
</organism>
<dbReference type="Proteomes" id="UP000078046">
    <property type="component" value="Unassembled WGS sequence"/>
</dbReference>
<evidence type="ECO:0000256" key="4">
    <source>
        <dbReference type="SAM" id="Phobius"/>
    </source>
</evidence>
<dbReference type="Pfam" id="PF08661">
    <property type="entry name" value="Rep_fac-A_3"/>
    <property type="match status" value="1"/>
</dbReference>
<dbReference type="GO" id="GO:0006260">
    <property type="term" value="P:DNA replication"/>
    <property type="evidence" value="ECO:0007669"/>
    <property type="project" value="InterPro"/>
</dbReference>
<dbReference type="GO" id="GO:0000724">
    <property type="term" value="P:double-strand break repair via homologous recombination"/>
    <property type="evidence" value="ECO:0007669"/>
    <property type="project" value="TreeGrafter"/>
</dbReference>
<keyword evidence="4" id="KW-0472">Membrane</keyword>
<dbReference type="GO" id="GO:0006289">
    <property type="term" value="P:nucleotide-excision repair"/>
    <property type="evidence" value="ECO:0007669"/>
    <property type="project" value="TreeGrafter"/>
</dbReference>
<dbReference type="GO" id="GO:0005662">
    <property type="term" value="C:DNA replication factor A complex"/>
    <property type="evidence" value="ECO:0007669"/>
    <property type="project" value="TreeGrafter"/>
</dbReference>
<feature type="transmembrane region" description="Helical" evidence="4">
    <location>
        <begin position="166"/>
        <end position="188"/>
    </location>
</feature>
<accession>A0A177B191</accession>
<keyword evidence="3" id="KW-0539">Nucleus</keyword>
<gene>
    <name evidence="5" type="ORF">A3Q56_04875</name>
</gene>
<comment type="similarity">
    <text evidence="2">Belongs to the replication factor A protein 3 family.</text>
</comment>
<keyword evidence="4" id="KW-0812">Transmembrane</keyword>
<evidence type="ECO:0000313" key="5">
    <source>
        <dbReference type="EMBL" id="OAF67401.1"/>
    </source>
</evidence>